<dbReference type="Pfam" id="PF01547">
    <property type="entry name" value="SBP_bac_1"/>
    <property type="match status" value="1"/>
</dbReference>
<keyword evidence="4" id="KW-1185">Reference proteome</keyword>
<dbReference type="Gene3D" id="3.40.190.10">
    <property type="entry name" value="Periplasmic binding protein-like II"/>
    <property type="match status" value="1"/>
</dbReference>
<reference evidence="3 4" key="1">
    <citation type="submission" date="2021-11" db="EMBL/GenBank/DDBJ databases">
        <title>Draft genome sequence of Paenibacillus profundus YoMME, a new Gram-positive bacteria with exoelectrogenic properties.</title>
        <authorList>
            <person name="Hubenova Y."/>
            <person name="Hubenova E."/>
            <person name="Manasiev Y."/>
            <person name="Peykov S."/>
            <person name="Mitov M."/>
        </authorList>
    </citation>
    <scope>NUCLEOTIDE SEQUENCE [LARGE SCALE GENOMIC DNA]</scope>
    <source>
        <strain evidence="3 4">YoMME</strain>
    </source>
</reference>
<dbReference type="InterPro" id="IPR006059">
    <property type="entry name" value="SBP"/>
</dbReference>
<dbReference type="PANTHER" id="PTHR43649:SF27">
    <property type="entry name" value="EXTRACELLULAR SOLUTE-BINDING PROTEIN FAMILY 1"/>
    <property type="match status" value="1"/>
</dbReference>
<accession>A0ABS8YMC0</accession>
<proteinExistence type="predicted"/>
<dbReference type="Proteomes" id="UP001199916">
    <property type="component" value="Unassembled WGS sequence"/>
</dbReference>
<sequence length="1000" mass="114095">MTQRSSRQGRQAKYGLFVIGLLIIVGIVYLTVNSSEWSVYADSGSSTSTNRGAVHIFASADNSQIEPYYQETLKQWQADGIQPGTGEVVITASQFTAKSDDADVTTGSYEGKNNVLIWSNQRGWIEYEVEVSRAGLYEMKADYYPLKEQDGGSRQSVMLSARINGEYLFNESRSIVFEREYRDIQPARYDALGNQIRPQVKEVTGWKEKALTESNGAYSTPIQWYLKQGKNTIRLEILQQPIAFEKFTLQAPSTIASYDEVKQSYPASAKRDGTALTIEADQYSVKNSTSIQNVYDRDPFTHPKSLDAITYNTLGGSRWMKGGQAVSWILDIPEDGIYKLALRANQNTVKNMSIFRTVYIDGSIPYREMEHVQFPYDSDWQGMTIEDSKGEPYAFYLTKGQHTLTMEATYAPYMPIIIQMNHISHELRSILLELRMVTGNREDKYRVWNVDKDIPGLTERMESIREQFIYLQAEMKKINPRTDDVAQMLKNGAEDIKSILKKPNQIPYSQDRIAAVQESLESNRATLMNSPLQLDQIYVAPIDADLPSMTAGFWSKMGGMFQSLAYSFQDRTGFDDKSDDVLNVWMVWGRDYVDELQQLVNDRFTPETGIKVHINLIQNAQMLTLANASGMMPDVALGVPANVPFDMALRNAALNLSEMPGAEQFFSRYSPGMLQPLYYDGGYYGVPETVSFKVLFYRKDILQQLGVDIPKTWDDIYQILPTLLQNQYNFYMDSADYSPIMFQNDVEMYSQSGVSTGLDSPKAFKAYKMWTDFYNVQGIERVVQSFYNQFRRGDIPIGISDFNMYMQLLVAAPEIANDWAIAPVPGTSKPDGTFVRWSGGSNPSNAMLFKNASPEKQKQAWEFLQWYTSTETQTEFGLNLEQYHGESFRWNTSNVQAFANMPWKPDDLKIILEQWKWTKEIPQVPGGYMTDRELGFAWNRTVVDSENSRISLEKAIKEIKRELARKQQEFEIVGPNGEVLRSLNLPRINEPWKGVDQLVE</sequence>
<keyword evidence="2" id="KW-0812">Transmembrane</keyword>
<protein>
    <submittedName>
        <fullName evidence="3">Extracellular solute-binding protein</fullName>
    </submittedName>
</protein>
<dbReference type="EMBL" id="JAJNBZ010000017">
    <property type="protein sequence ID" value="MCE5171457.1"/>
    <property type="molecule type" value="Genomic_DNA"/>
</dbReference>
<evidence type="ECO:0000313" key="4">
    <source>
        <dbReference type="Proteomes" id="UP001199916"/>
    </source>
</evidence>
<dbReference type="RefSeq" id="WP_233697936.1">
    <property type="nucleotide sequence ID" value="NZ_JAJNBZ010000017.1"/>
</dbReference>
<name>A0ABS8YMC0_9BACL</name>
<feature type="transmembrane region" description="Helical" evidence="2">
    <location>
        <begin position="12"/>
        <end position="32"/>
    </location>
</feature>
<dbReference type="InterPro" id="IPR050490">
    <property type="entry name" value="Bact_solute-bd_prot1"/>
</dbReference>
<keyword evidence="2" id="KW-0472">Membrane</keyword>
<evidence type="ECO:0000256" key="1">
    <source>
        <dbReference type="SAM" id="Coils"/>
    </source>
</evidence>
<dbReference type="Gene3D" id="2.60.120.260">
    <property type="entry name" value="Galactose-binding domain-like"/>
    <property type="match status" value="2"/>
</dbReference>
<feature type="coiled-coil region" evidence="1">
    <location>
        <begin position="942"/>
        <end position="969"/>
    </location>
</feature>
<evidence type="ECO:0000313" key="3">
    <source>
        <dbReference type="EMBL" id="MCE5171457.1"/>
    </source>
</evidence>
<gene>
    <name evidence="3" type="ORF">LQV63_19330</name>
</gene>
<dbReference type="PANTHER" id="PTHR43649">
    <property type="entry name" value="ARABINOSE-BINDING PROTEIN-RELATED"/>
    <property type="match status" value="1"/>
</dbReference>
<keyword evidence="1" id="KW-0175">Coiled coil</keyword>
<keyword evidence="2" id="KW-1133">Transmembrane helix</keyword>
<comment type="caution">
    <text evidence="3">The sequence shown here is derived from an EMBL/GenBank/DDBJ whole genome shotgun (WGS) entry which is preliminary data.</text>
</comment>
<organism evidence="3 4">
    <name type="scientific">Paenibacillus profundus</name>
    <dbReference type="NCBI Taxonomy" id="1173085"/>
    <lineage>
        <taxon>Bacteria</taxon>
        <taxon>Bacillati</taxon>
        <taxon>Bacillota</taxon>
        <taxon>Bacilli</taxon>
        <taxon>Bacillales</taxon>
        <taxon>Paenibacillaceae</taxon>
        <taxon>Paenibacillus</taxon>
    </lineage>
</organism>
<evidence type="ECO:0000256" key="2">
    <source>
        <dbReference type="SAM" id="Phobius"/>
    </source>
</evidence>
<dbReference type="SUPFAM" id="SSF53850">
    <property type="entry name" value="Periplasmic binding protein-like II"/>
    <property type="match status" value="1"/>
</dbReference>